<evidence type="ECO:0000313" key="1">
    <source>
        <dbReference type="EMBL" id="KAJ3558921.1"/>
    </source>
</evidence>
<dbReference type="Proteomes" id="UP001148662">
    <property type="component" value="Unassembled WGS sequence"/>
</dbReference>
<dbReference type="EMBL" id="JANHOG010000057">
    <property type="protein sequence ID" value="KAJ3558921.1"/>
    <property type="molecule type" value="Genomic_DNA"/>
</dbReference>
<reference evidence="1" key="1">
    <citation type="submission" date="2022-07" db="EMBL/GenBank/DDBJ databases">
        <title>Genome Sequence of Phlebia brevispora.</title>
        <authorList>
            <person name="Buettner E."/>
        </authorList>
    </citation>
    <scope>NUCLEOTIDE SEQUENCE</scope>
    <source>
        <strain evidence="1">MPL23</strain>
    </source>
</reference>
<comment type="caution">
    <text evidence="1">The sequence shown here is derived from an EMBL/GenBank/DDBJ whole genome shotgun (WGS) entry which is preliminary data.</text>
</comment>
<organism evidence="1 2">
    <name type="scientific">Phlebia brevispora</name>
    <dbReference type="NCBI Taxonomy" id="194682"/>
    <lineage>
        <taxon>Eukaryota</taxon>
        <taxon>Fungi</taxon>
        <taxon>Dikarya</taxon>
        <taxon>Basidiomycota</taxon>
        <taxon>Agaricomycotina</taxon>
        <taxon>Agaricomycetes</taxon>
        <taxon>Polyporales</taxon>
        <taxon>Meruliaceae</taxon>
        <taxon>Phlebia</taxon>
    </lineage>
</organism>
<name>A0ACC1TDV1_9APHY</name>
<protein>
    <submittedName>
        <fullName evidence="1">Uncharacterized protein</fullName>
    </submittedName>
</protein>
<accession>A0ACC1TDV1</accession>
<sequence>MPFLSSSGLWIICILLVATVYVRLRSRSSRKRLPPGPRGLPVLGNIHQFSPLRPYLKFREWAFQYGEIFRIRVGPQEFIVLNSSDAADELLANRSKIYSSRVAPHVAHDLMSAGQRMLFMSYNEKAWKVSRKYIQGAVGPASSSMERFCRFADLEAVILLHDLLRYDKQQEGFKDGISTPSVHTDIENHWFSLVRRYTTSLVMTLTYGKRVSQIQNNPRVHKIYEVVEKMTQVAQPGHYLADAFPIMRKLPDALAPWRKEGRKLHNWEMELWGGLLAEQQALIRSGVHGESFVSAYLTARAEAGLENLPGRGVTDDGWMRDELLTYNAATILEAGSDTTASGIQAFVLFMLNNPHTLQKAREEIDRVVGETRLPSFEDEAKLPYFVACIKETLRRHSAIIGGVPHKVDEDDTYKGYFIPKGSIVLGNTYAIHMDPVRYPNPDVFTPERFHKPTEPTRWGSGPDSTDRDHYAFGWGRRYCPGAHIAEWSMFVVCARLLWAFDFRNPSGCSAPDANDELGTWSDGFLCVPKMFAVEWKVRSEAKEKLILQKLEDAQEVWILEGLSEVAR</sequence>
<gene>
    <name evidence="1" type="ORF">NM688_g646</name>
</gene>
<keyword evidence="2" id="KW-1185">Reference proteome</keyword>
<proteinExistence type="predicted"/>
<evidence type="ECO:0000313" key="2">
    <source>
        <dbReference type="Proteomes" id="UP001148662"/>
    </source>
</evidence>